<dbReference type="Proteomes" id="UP000009168">
    <property type="component" value="Unassembled WGS sequence"/>
</dbReference>
<keyword evidence="1" id="KW-0472">Membrane</keyword>
<proteinExistence type="predicted"/>
<dbReference type="RefSeq" id="XP_001012641.3">
    <property type="nucleotide sequence ID" value="XM_001012641.3"/>
</dbReference>
<keyword evidence="1" id="KW-0812">Transmembrane</keyword>
<dbReference type="GeneID" id="7824294"/>
<organism evidence="1 2">
    <name type="scientific">Tetrahymena thermophila (strain SB210)</name>
    <dbReference type="NCBI Taxonomy" id="312017"/>
    <lineage>
        <taxon>Eukaryota</taxon>
        <taxon>Sar</taxon>
        <taxon>Alveolata</taxon>
        <taxon>Ciliophora</taxon>
        <taxon>Intramacronucleata</taxon>
        <taxon>Oligohymenophorea</taxon>
        <taxon>Hymenostomatida</taxon>
        <taxon>Tetrahymenina</taxon>
        <taxon>Tetrahymenidae</taxon>
        <taxon>Tetrahymena</taxon>
    </lineage>
</organism>
<dbReference type="InParanoid" id="Q236V4"/>
<evidence type="ECO:0000313" key="1">
    <source>
        <dbReference type="EMBL" id="EAR92396.3"/>
    </source>
</evidence>
<keyword evidence="2" id="KW-1185">Reference proteome</keyword>
<dbReference type="AlphaFoldDB" id="Q236V4"/>
<evidence type="ECO:0000313" key="2">
    <source>
        <dbReference type="Proteomes" id="UP000009168"/>
    </source>
</evidence>
<name>Q236V4_TETTS</name>
<protein>
    <submittedName>
        <fullName evidence="1">Transmembrane protein, putative</fullName>
    </submittedName>
</protein>
<sequence length="157" mass="17975">MVGQLKDWIEWNEKYSILYINFEYKGQQYLGQACASDQFQGNTYSSICPYKFYNKYDSLSCGADNTNNTDANDTRLLLQDQSNNISINQTHRFLTAAAIGLLHRIALEIICGAKLKLLVGCAYLINLTFLITWNHDLVMSIFLKVKKPFKMELGELL</sequence>
<reference evidence="2" key="1">
    <citation type="journal article" date="2006" name="PLoS Biol.">
        <title>Macronuclear genome sequence of the ciliate Tetrahymena thermophila, a model eukaryote.</title>
        <authorList>
            <person name="Eisen J.A."/>
            <person name="Coyne R.S."/>
            <person name="Wu M."/>
            <person name="Wu D."/>
            <person name="Thiagarajan M."/>
            <person name="Wortman J.R."/>
            <person name="Badger J.H."/>
            <person name="Ren Q."/>
            <person name="Amedeo P."/>
            <person name="Jones K.M."/>
            <person name="Tallon L.J."/>
            <person name="Delcher A.L."/>
            <person name="Salzberg S.L."/>
            <person name="Silva J.C."/>
            <person name="Haas B.J."/>
            <person name="Majoros W.H."/>
            <person name="Farzad M."/>
            <person name="Carlton J.M."/>
            <person name="Smith R.K. Jr."/>
            <person name="Garg J."/>
            <person name="Pearlman R.E."/>
            <person name="Karrer K.M."/>
            <person name="Sun L."/>
            <person name="Manning G."/>
            <person name="Elde N.C."/>
            <person name="Turkewitz A.P."/>
            <person name="Asai D.J."/>
            <person name="Wilkes D.E."/>
            <person name="Wang Y."/>
            <person name="Cai H."/>
            <person name="Collins K."/>
            <person name="Stewart B.A."/>
            <person name="Lee S.R."/>
            <person name="Wilamowska K."/>
            <person name="Weinberg Z."/>
            <person name="Ruzzo W.L."/>
            <person name="Wloga D."/>
            <person name="Gaertig J."/>
            <person name="Frankel J."/>
            <person name="Tsao C.-C."/>
            <person name="Gorovsky M.A."/>
            <person name="Keeling P.J."/>
            <person name="Waller R.F."/>
            <person name="Patron N.J."/>
            <person name="Cherry J.M."/>
            <person name="Stover N.A."/>
            <person name="Krieger C.J."/>
            <person name="del Toro C."/>
            <person name="Ryder H.F."/>
            <person name="Williamson S.C."/>
            <person name="Barbeau R.A."/>
            <person name="Hamilton E.P."/>
            <person name="Orias E."/>
        </authorList>
    </citation>
    <scope>NUCLEOTIDE SEQUENCE [LARGE SCALE GENOMIC DNA]</scope>
    <source>
        <strain evidence="2">SB210</strain>
    </source>
</reference>
<dbReference type="EMBL" id="GG662749">
    <property type="protein sequence ID" value="EAR92396.3"/>
    <property type="molecule type" value="Genomic_DNA"/>
</dbReference>
<dbReference type="KEGG" id="tet:TTHERM_00083950"/>
<gene>
    <name evidence="1" type="ORF">TTHERM_00083950</name>
</gene>
<dbReference type="HOGENOM" id="CLU_961336_0_0_1"/>
<accession>Q236V4</accession>